<dbReference type="GO" id="GO:0016020">
    <property type="term" value="C:membrane"/>
    <property type="evidence" value="ECO:0007669"/>
    <property type="project" value="TreeGrafter"/>
</dbReference>
<evidence type="ECO:0000259" key="3">
    <source>
        <dbReference type="SMART" id="SM00822"/>
    </source>
</evidence>
<dbReference type="PRINTS" id="PR00081">
    <property type="entry name" value="GDHRDH"/>
</dbReference>
<dbReference type="AlphaFoldDB" id="A0A0J7Y1V2"/>
<keyword evidence="2" id="KW-0560">Oxidoreductase</keyword>
<comment type="similarity">
    <text evidence="1">Belongs to the short-chain dehydrogenases/reductases (SDR) family.</text>
</comment>
<dbReference type="Pfam" id="PF00106">
    <property type="entry name" value="adh_short"/>
    <property type="match status" value="1"/>
</dbReference>
<feature type="domain" description="Ketoreductase" evidence="3">
    <location>
        <begin position="15"/>
        <end position="190"/>
    </location>
</feature>
<dbReference type="InterPro" id="IPR036291">
    <property type="entry name" value="NAD(P)-bd_dom_sf"/>
</dbReference>
<evidence type="ECO:0000256" key="1">
    <source>
        <dbReference type="ARBA" id="ARBA00006484"/>
    </source>
</evidence>
<reference evidence="4 5" key="1">
    <citation type="journal article" date="2015" name="G3 (Bethesda)">
        <title>Insights into Ongoing Evolution of the Hexachlorocyclohexane Catabolic Pathway from Comparative Genomics of Ten Sphingomonadaceae Strains.</title>
        <authorList>
            <person name="Pearce S.L."/>
            <person name="Oakeshott J.G."/>
            <person name="Pandey G."/>
        </authorList>
    </citation>
    <scope>NUCLEOTIDE SEQUENCE [LARGE SCALE GENOMIC DNA]</scope>
    <source>
        <strain evidence="4 5">LL01</strain>
    </source>
</reference>
<name>A0A0J7Y1V2_9SPHN</name>
<sequence>MSSSDLPLSGPLSGKLALVTGASRGIGAATAEALAAAGAHVVLTARTTGGLEEVEDRIHKAGGHATIAPLDLTDGESIGRLAQAIGGRWQALDILLLNAATLGALAAVPAIDVKEFARLLTLNIAAPQALIAAFDTMLRASGDARVVALTSSVVAPRAYWGAYGASKAALETLVGAYGEEMKNISAIRTHIVDPGATRTAMRARAFPGEDPASLKGPDVVAEAIVNLVASDAPTGHRIRVEG</sequence>
<dbReference type="GO" id="GO:0016491">
    <property type="term" value="F:oxidoreductase activity"/>
    <property type="evidence" value="ECO:0007669"/>
    <property type="project" value="UniProtKB-KW"/>
</dbReference>
<evidence type="ECO:0000256" key="2">
    <source>
        <dbReference type="ARBA" id="ARBA00023002"/>
    </source>
</evidence>
<dbReference type="SUPFAM" id="SSF51735">
    <property type="entry name" value="NAD(P)-binding Rossmann-fold domains"/>
    <property type="match status" value="1"/>
</dbReference>
<dbReference type="PATRIC" id="fig|1420583.3.peg.1261"/>
<keyword evidence="5" id="KW-1185">Reference proteome</keyword>
<evidence type="ECO:0000313" key="4">
    <source>
        <dbReference type="EMBL" id="KMS57799.1"/>
    </source>
</evidence>
<organism evidence="4 5">
    <name type="scientific">Sphingobium cupriresistens LL01</name>
    <dbReference type="NCBI Taxonomy" id="1420583"/>
    <lineage>
        <taxon>Bacteria</taxon>
        <taxon>Pseudomonadati</taxon>
        <taxon>Pseudomonadota</taxon>
        <taxon>Alphaproteobacteria</taxon>
        <taxon>Sphingomonadales</taxon>
        <taxon>Sphingomonadaceae</taxon>
        <taxon>Sphingobium</taxon>
    </lineage>
</organism>
<evidence type="ECO:0000313" key="5">
    <source>
        <dbReference type="Proteomes" id="UP000052232"/>
    </source>
</evidence>
<comment type="caution">
    <text evidence="4">The sequence shown here is derived from an EMBL/GenBank/DDBJ whole genome shotgun (WGS) entry which is preliminary data.</text>
</comment>
<accession>A0A0J7Y1V2</accession>
<dbReference type="Gene3D" id="3.40.50.720">
    <property type="entry name" value="NAD(P)-binding Rossmann-like Domain"/>
    <property type="match status" value="1"/>
</dbReference>
<dbReference type="Proteomes" id="UP000052232">
    <property type="component" value="Unassembled WGS sequence"/>
</dbReference>
<dbReference type="PANTHER" id="PTHR44196:SF4">
    <property type="entry name" value="SHORT CHAIN DEHYDROGENASE"/>
    <property type="match status" value="1"/>
</dbReference>
<proteinExistence type="inferred from homology"/>
<protein>
    <submittedName>
        <fullName evidence="4">Oxidoreductase</fullName>
    </submittedName>
</protein>
<dbReference type="InterPro" id="IPR057326">
    <property type="entry name" value="KR_dom"/>
</dbReference>
<dbReference type="RefSeq" id="WP_066601497.1">
    <property type="nucleotide sequence ID" value="NZ_KQ130434.1"/>
</dbReference>
<dbReference type="STRING" id="1420583.V473_06265"/>
<gene>
    <name evidence="4" type="ORF">V473_06265</name>
</gene>
<dbReference type="InterPro" id="IPR002347">
    <property type="entry name" value="SDR_fam"/>
</dbReference>
<dbReference type="PANTHER" id="PTHR44196">
    <property type="entry name" value="DEHYDROGENASE/REDUCTASE SDR FAMILY MEMBER 7B"/>
    <property type="match status" value="1"/>
</dbReference>
<dbReference type="SMART" id="SM00822">
    <property type="entry name" value="PKS_KR"/>
    <property type="match status" value="1"/>
</dbReference>
<dbReference type="EMBL" id="JACT01000001">
    <property type="protein sequence ID" value="KMS57799.1"/>
    <property type="molecule type" value="Genomic_DNA"/>
</dbReference>